<dbReference type="CDD" id="cd03360">
    <property type="entry name" value="LbH_AT_putative"/>
    <property type="match status" value="1"/>
</dbReference>
<organism evidence="4 5">
    <name type="scientific">Virgisporangium ochraceum</name>
    <dbReference type="NCBI Taxonomy" id="65505"/>
    <lineage>
        <taxon>Bacteria</taxon>
        <taxon>Bacillati</taxon>
        <taxon>Actinomycetota</taxon>
        <taxon>Actinomycetes</taxon>
        <taxon>Micromonosporales</taxon>
        <taxon>Micromonosporaceae</taxon>
        <taxon>Virgisporangium</taxon>
    </lineage>
</organism>
<evidence type="ECO:0000259" key="3">
    <source>
        <dbReference type="Pfam" id="PF17836"/>
    </source>
</evidence>
<dbReference type="Proteomes" id="UP000635606">
    <property type="component" value="Unassembled WGS sequence"/>
</dbReference>
<evidence type="ECO:0000256" key="2">
    <source>
        <dbReference type="PIRSR" id="PIRSR620019-2"/>
    </source>
</evidence>
<dbReference type="Gene3D" id="2.160.10.10">
    <property type="entry name" value="Hexapeptide repeat proteins"/>
    <property type="match status" value="1"/>
</dbReference>
<feature type="site" description="Increases basicity of active site His" evidence="1">
    <location>
        <position position="147"/>
    </location>
</feature>
<evidence type="ECO:0000313" key="5">
    <source>
        <dbReference type="Proteomes" id="UP000635606"/>
    </source>
</evidence>
<accession>A0A8J3ZS90</accession>
<feature type="binding site" evidence="2">
    <location>
        <position position="79"/>
    </location>
    <ligand>
        <name>substrate</name>
    </ligand>
</feature>
<protein>
    <submittedName>
        <fullName evidence="4">Acetyltransferase</fullName>
    </submittedName>
</protein>
<sequence length="214" mass="22460">MSEPLVIIGCAGHGREIYTIVEAINNGPGGEQWKVLGFVDDYPRAQDMARVGRLGSTYLGTTAWLSSVEKGTHYVLGIGNPQVRATVDRTVEMHNLRPATLIHPEATLGEDIDIEAGVVIFAGARITTNVRLGKHVHLNQNCTIGHDCVLGDYVSVHPQAAVSGSVTIGERTMIGANSTVLQELSIGSGAIVGAGACAVRDVAADLTVKGVPAR</sequence>
<dbReference type="InterPro" id="IPR041561">
    <property type="entry name" value="PglD_N"/>
</dbReference>
<proteinExistence type="predicted"/>
<dbReference type="Pfam" id="PF17836">
    <property type="entry name" value="PglD_N"/>
    <property type="match status" value="1"/>
</dbReference>
<dbReference type="AlphaFoldDB" id="A0A8J3ZS90"/>
<dbReference type="PANTHER" id="PTHR43300:SF7">
    <property type="entry name" value="UDP-N-ACETYLBACILLOSAMINE N-ACETYLTRANSFERASE"/>
    <property type="match status" value="1"/>
</dbReference>
<dbReference type="NCBIfam" id="TIGR03570">
    <property type="entry name" value="NeuD_NnaD"/>
    <property type="match status" value="1"/>
</dbReference>
<dbReference type="SUPFAM" id="SSF51161">
    <property type="entry name" value="Trimeric LpxA-like enzymes"/>
    <property type="match status" value="1"/>
</dbReference>
<name>A0A8J3ZS90_9ACTN</name>
<dbReference type="InterPro" id="IPR001451">
    <property type="entry name" value="Hexapep"/>
</dbReference>
<dbReference type="InterPro" id="IPR050179">
    <property type="entry name" value="Trans_hexapeptide_repeat"/>
</dbReference>
<evidence type="ECO:0000256" key="1">
    <source>
        <dbReference type="PIRSR" id="PIRSR620019-1"/>
    </source>
</evidence>
<feature type="active site" description="Proton acceptor" evidence="1">
    <location>
        <position position="146"/>
    </location>
</feature>
<reference evidence="4" key="1">
    <citation type="submission" date="2021-01" db="EMBL/GenBank/DDBJ databases">
        <title>Whole genome shotgun sequence of Virgisporangium ochraceum NBRC 16418.</title>
        <authorList>
            <person name="Komaki H."/>
            <person name="Tamura T."/>
        </authorList>
    </citation>
    <scope>NUCLEOTIDE SEQUENCE</scope>
    <source>
        <strain evidence="4">NBRC 16418</strain>
    </source>
</reference>
<dbReference type="Gene3D" id="3.40.50.20">
    <property type="match status" value="1"/>
</dbReference>
<gene>
    <name evidence="4" type="ORF">Voc01_014630</name>
</gene>
<dbReference type="RefSeq" id="WP_203926508.1">
    <property type="nucleotide sequence ID" value="NZ_BOPH01000018.1"/>
</dbReference>
<feature type="domain" description="PglD N-terminal" evidence="3">
    <location>
        <begin position="5"/>
        <end position="87"/>
    </location>
</feature>
<keyword evidence="5" id="KW-1185">Reference proteome</keyword>
<dbReference type="InterPro" id="IPR020019">
    <property type="entry name" value="AcTrfase_PglD-like"/>
</dbReference>
<dbReference type="EMBL" id="BOPH01000018">
    <property type="protein sequence ID" value="GIJ66546.1"/>
    <property type="molecule type" value="Genomic_DNA"/>
</dbReference>
<dbReference type="PANTHER" id="PTHR43300">
    <property type="entry name" value="ACETYLTRANSFERASE"/>
    <property type="match status" value="1"/>
</dbReference>
<dbReference type="InterPro" id="IPR011004">
    <property type="entry name" value="Trimer_LpxA-like_sf"/>
</dbReference>
<evidence type="ECO:0000313" key="4">
    <source>
        <dbReference type="EMBL" id="GIJ66546.1"/>
    </source>
</evidence>
<dbReference type="Pfam" id="PF00132">
    <property type="entry name" value="Hexapep"/>
    <property type="match status" value="1"/>
</dbReference>
<comment type="caution">
    <text evidence="4">The sequence shown here is derived from an EMBL/GenBank/DDBJ whole genome shotgun (WGS) entry which is preliminary data.</text>
</comment>